<feature type="domain" description="NAD-dependent epimerase/dehydratase" evidence="1">
    <location>
        <begin position="13"/>
        <end position="220"/>
    </location>
</feature>
<protein>
    <recommendedName>
        <fullName evidence="1">NAD-dependent epimerase/dehydratase domain-containing protein</fullName>
    </recommendedName>
</protein>
<dbReference type="PANTHER" id="PTHR43245">
    <property type="entry name" value="BIFUNCTIONAL POLYMYXIN RESISTANCE PROTEIN ARNA"/>
    <property type="match status" value="1"/>
</dbReference>
<dbReference type="SUPFAM" id="SSF51735">
    <property type="entry name" value="NAD(P)-binding Rossmann-fold domains"/>
    <property type="match status" value="1"/>
</dbReference>
<dbReference type="InterPro" id="IPR001509">
    <property type="entry name" value="Epimerase_deHydtase"/>
</dbReference>
<dbReference type="CDD" id="cd08946">
    <property type="entry name" value="SDR_e"/>
    <property type="match status" value="1"/>
</dbReference>
<evidence type="ECO:0000259" key="1">
    <source>
        <dbReference type="Pfam" id="PF01370"/>
    </source>
</evidence>
<evidence type="ECO:0000313" key="2">
    <source>
        <dbReference type="EMBL" id="SVD25036.1"/>
    </source>
</evidence>
<dbReference type="PANTHER" id="PTHR43245:SF53">
    <property type="entry name" value="EPIMERASE-RELATED"/>
    <property type="match status" value="1"/>
</dbReference>
<dbReference type="Gene3D" id="3.40.50.720">
    <property type="entry name" value="NAD(P)-binding Rossmann-like Domain"/>
    <property type="match status" value="1"/>
</dbReference>
<reference evidence="2" key="1">
    <citation type="submission" date="2018-05" db="EMBL/GenBank/DDBJ databases">
        <authorList>
            <person name="Lanie J.A."/>
            <person name="Ng W.-L."/>
            <person name="Kazmierczak K.M."/>
            <person name="Andrzejewski T.M."/>
            <person name="Davidsen T.M."/>
            <person name="Wayne K.J."/>
            <person name="Tettelin H."/>
            <person name="Glass J.I."/>
            <person name="Rusch D."/>
            <person name="Podicherti R."/>
            <person name="Tsui H.-C.T."/>
            <person name="Winkler M.E."/>
        </authorList>
    </citation>
    <scope>NUCLEOTIDE SEQUENCE</scope>
</reference>
<dbReference type="InterPro" id="IPR036291">
    <property type="entry name" value="NAD(P)-bd_dom_sf"/>
</dbReference>
<dbReference type="EMBL" id="UINC01138844">
    <property type="protein sequence ID" value="SVD25036.1"/>
    <property type="molecule type" value="Genomic_DNA"/>
</dbReference>
<name>A0A382TSI9_9ZZZZ</name>
<feature type="non-terminal residue" evidence="2">
    <location>
        <position position="1"/>
    </location>
</feature>
<dbReference type="Pfam" id="PF01370">
    <property type="entry name" value="Epimerase"/>
    <property type="match status" value="1"/>
</dbReference>
<sequence>QKGRTPSWQIMNIIILGHTGFIGSNIYQYLSSTGEYNVIGISTNEIDLTKVNSHQILQQVLTSDCIVIICAGIKKQLEDNLESFEKNIAIVNNSIRAISKVNPEKIIYFSSCSVYGEDVNYHGKISEESPVHLRTYYGISKYTAECLLEKNSTDLQIPLTILRPPLIYGRDDLSRGYGPTGFTYKAENNEEIILWGAGNEFREFIYVDDIGRTVKRLINNDYCGILNLVSGQSHTYKEIVYLLHEIIGSNIKVISHQRTKEKVNHHFSSKLIHNVLGDFEFTSLKNGLRKMHRSIIN</sequence>
<gene>
    <name evidence="2" type="ORF">METZ01_LOCUS377890</name>
</gene>
<dbReference type="AlphaFoldDB" id="A0A382TSI9"/>
<proteinExistence type="predicted"/>
<accession>A0A382TSI9</accession>
<dbReference type="InterPro" id="IPR050177">
    <property type="entry name" value="Lipid_A_modif_metabolic_enz"/>
</dbReference>
<organism evidence="2">
    <name type="scientific">marine metagenome</name>
    <dbReference type="NCBI Taxonomy" id="408172"/>
    <lineage>
        <taxon>unclassified sequences</taxon>
        <taxon>metagenomes</taxon>
        <taxon>ecological metagenomes</taxon>
    </lineage>
</organism>